<sequence>MCRPVKIWNDDESLPFVQTTYPVSHKRCRREPPVVSPINKKPKCVRVMWRVSQAQRRQDEEEEEEEDATGRTDDDMLEELENVRRLQDSVNMLQCQVDTAAQQIKELRALLQLSMASV</sequence>
<reference evidence="2" key="1">
    <citation type="submission" date="2019-03" db="EMBL/GenBank/DDBJ databases">
        <title>Long read genome sequence of the mycoparasitic Pythium oligandrum ATCC 38472 isolated from sugarbeet rhizosphere.</title>
        <authorList>
            <person name="Gaulin E."/>
        </authorList>
    </citation>
    <scope>NUCLEOTIDE SEQUENCE</scope>
    <source>
        <strain evidence="2">ATCC 38472_TT</strain>
    </source>
</reference>
<dbReference type="Proteomes" id="UP000794436">
    <property type="component" value="Unassembled WGS sequence"/>
</dbReference>
<name>A0A8K1C9W9_PYTOL</name>
<protein>
    <submittedName>
        <fullName evidence="2">Uncharacterized protein</fullName>
    </submittedName>
</protein>
<evidence type="ECO:0000256" key="1">
    <source>
        <dbReference type="SAM" id="MobiDB-lite"/>
    </source>
</evidence>
<accession>A0A8K1C9W9</accession>
<dbReference type="AlphaFoldDB" id="A0A8K1C9W9"/>
<comment type="caution">
    <text evidence="2">The sequence shown here is derived from an EMBL/GenBank/DDBJ whole genome shotgun (WGS) entry which is preliminary data.</text>
</comment>
<evidence type="ECO:0000313" key="3">
    <source>
        <dbReference type="Proteomes" id="UP000794436"/>
    </source>
</evidence>
<dbReference type="EMBL" id="SPLM01000109">
    <property type="protein sequence ID" value="TMW59409.1"/>
    <property type="molecule type" value="Genomic_DNA"/>
</dbReference>
<keyword evidence="3" id="KW-1185">Reference proteome</keyword>
<organism evidence="2 3">
    <name type="scientific">Pythium oligandrum</name>
    <name type="common">Mycoparasitic fungus</name>
    <dbReference type="NCBI Taxonomy" id="41045"/>
    <lineage>
        <taxon>Eukaryota</taxon>
        <taxon>Sar</taxon>
        <taxon>Stramenopiles</taxon>
        <taxon>Oomycota</taxon>
        <taxon>Peronosporomycetes</taxon>
        <taxon>Pythiales</taxon>
        <taxon>Pythiaceae</taxon>
        <taxon>Pythium</taxon>
    </lineage>
</organism>
<evidence type="ECO:0000313" key="2">
    <source>
        <dbReference type="EMBL" id="TMW59409.1"/>
    </source>
</evidence>
<feature type="region of interest" description="Disordered" evidence="1">
    <location>
        <begin position="52"/>
        <end position="76"/>
    </location>
</feature>
<proteinExistence type="predicted"/>
<gene>
    <name evidence="2" type="ORF">Poli38472_004478</name>
</gene>